<dbReference type="SUPFAM" id="SSF46785">
    <property type="entry name" value="Winged helix' DNA-binding domain"/>
    <property type="match status" value="1"/>
</dbReference>
<dbReference type="SUPFAM" id="SSF53850">
    <property type="entry name" value="Periplasmic binding protein-like II"/>
    <property type="match status" value="1"/>
</dbReference>
<evidence type="ECO:0000313" key="7">
    <source>
        <dbReference type="Proteomes" id="UP000073601"/>
    </source>
</evidence>
<proteinExistence type="inferred from homology"/>
<dbReference type="Proteomes" id="UP000073601">
    <property type="component" value="Unassembled WGS sequence"/>
</dbReference>
<evidence type="ECO:0000256" key="2">
    <source>
        <dbReference type="ARBA" id="ARBA00023015"/>
    </source>
</evidence>
<dbReference type="PANTHER" id="PTHR30537">
    <property type="entry name" value="HTH-TYPE TRANSCRIPTIONAL REGULATOR"/>
    <property type="match status" value="1"/>
</dbReference>
<dbReference type="EMBL" id="FIZY01000088">
    <property type="protein sequence ID" value="CZF86854.1"/>
    <property type="molecule type" value="Genomic_DNA"/>
</dbReference>
<reference evidence="7" key="1">
    <citation type="submission" date="2016-02" db="EMBL/GenBank/DDBJ databases">
        <authorList>
            <person name="Rodrigo-Torres Lidia"/>
            <person name="Arahal R.David."/>
        </authorList>
    </citation>
    <scope>NUCLEOTIDE SEQUENCE [LARGE SCALE GENOMIC DNA]</scope>
    <source>
        <strain evidence="7">CECT 8713</strain>
    </source>
</reference>
<dbReference type="OrthoDB" id="5825379at2"/>
<sequence>MENKHITYQMQLYAALVRAGSFTQAAEQLGITRSWLSQQISGLEKSLNTLLLHRTTRTLRMTESGERLYEHAVVMESLLEKVQEDMTFAQDSLQGTLKISSPSALAQVLVLPVIQTLRKRHPELHIELSVNDSVEDLLRENIDVAIRVGPMPDSSLKARYLGTFHQYWYQAVEIKERDDQIITLPWHHDKGPADLKVNNIHTATEMAKQGLGRVLLPDIFALPLCLQGELEKLPISVPDSIQSRDVHAVHPYSSFTPNRITVFIKAIHQQFDNQRALANTHDGF</sequence>
<dbReference type="Gene3D" id="3.40.190.290">
    <property type="match status" value="2"/>
</dbReference>
<evidence type="ECO:0000256" key="3">
    <source>
        <dbReference type="ARBA" id="ARBA00023125"/>
    </source>
</evidence>
<dbReference type="InterPro" id="IPR036388">
    <property type="entry name" value="WH-like_DNA-bd_sf"/>
</dbReference>
<keyword evidence="2" id="KW-0805">Transcription regulation</keyword>
<comment type="similarity">
    <text evidence="1">Belongs to the LysR transcriptional regulatory family.</text>
</comment>
<dbReference type="AlphaFoldDB" id="A0A128FKQ6"/>
<keyword evidence="7" id="KW-1185">Reference proteome</keyword>
<dbReference type="InterPro" id="IPR058163">
    <property type="entry name" value="LysR-type_TF_proteobact-type"/>
</dbReference>
<keyword evidence="4" id="KW-0804">Transcription</keyword>
<dbReference type="GO" id="GO:0003700">
    <property type="term" value="F:DNA-binding transcription factor activity"/>
    <property type="evidence" value="ECO:0007669"/>
    <property type="project" value="InterPro"/>
</dbReference>
<evidence type="ECO:0000313" key="6">
    <source>
        <dbReference type="EMBL" id="CZF86854.1"/>
    </source>
</evidence>
<dbReference type="FunFam" id="1.10.10.10:FF:000001">
    <property type="entry name" value="LysR family transcriptional regulator"/>
    <property type="match status" value="1"/>
</dbReference>
<dbReference type="InterPro" id="IPR005119">
    <property type="entry name" value="LysR_subst-bd"/>
</dbReference>
<evidence type="ECO:0000256" key="1">
    <source>
        <dbReference type="ARBA" id="ARBA00009437"/>
    </source>
</evidence>
<feature type="domain" description="HTH lysR-type" evidence="5">
    <location>
        <begin position="1"/>
        <end position="62"/>
    </location>
</feature>
<dbReference type="GO" id="GO:0003677">
    <property type="term" value="F:DNA binding"/>
    <property type="evidence" value="ECO:0007669"/>
    <property type="project" value="UniProtKB-KW"/>
</dbReference>
<dbReference type="Gene3D" id="1.10.10.10">
    <property type="entry name" value="Winged helix-like DNA-binding domain superfamily/Winged helix DNA-binding domain"/>
    <property type="match status" value="1"/>
</dbReference>
<name>A0A128FKQ6_9GAMM</name>
<dbReference type="PROSITE" id="PS50931">
    <property type="entry name" value="HTH_LYSR"/>
    <property type="match status" value="1"/>
</dbReference>
<organism evidence="6 7">
    <name type="scientific">Grimontia marina</name>
    <dbReference type="NCBI Taxonomy" id="646534"/>
    <lineage>
        <taxon>Bacteria</taxon>
        <taxon>Pseudomonadati</taxon>
        <taxon>Pseudomonadota</taxon>
        <taxon>Gammaproteobacteria</taxon>
        <taxon>Vibrionales</taxon>
        <taxon>Vibrionaceae</taxon>
        <taxon>Grimontia</taxon>
    </lineage>
</organism>
<evidence type="ECO:0000259" key="5">
    <source>
        <dbReference type="PROSITE" id="PS50931"/>
    </source>
</evidence>
<dbReference type="RefSeq" id="WP_062715067.1">
    <property type="nucleotide sequence ID" value="NZ_CAWRCI010000088.1"/>
</dbReference>
<accession>A0A128FKQ6</accession>
<evidence type="ECO:0000256" key="4">
    <source>
        <dbReference type="ARBA" id="ARBA00023163"/>
    </source>
</evidence>
<dbReference type="InterPro" id="IPR000847">
    <property type="entry name" value="LysR_HTH_N"/>
</dbReference>
<dbReference type="Pfam" id="PF03466">
    <property type="entry name" value="LysR_substrate"/>
    <property type="match status" value="2"/>
</dbReference>
<protein>
    <submittedName>
        <fullName evidence="6">HTH-type transcriptional regulator DmlR</fullName>
    </submittedName>
</protein>
<gene>
    <name evidence="6" type="primary">dmlR_15</name>
    <name evidence="6" type="ORF">GMA8713_04893</name>
</gene>
<dbReference type="InterPro" id="IPR036390">
    <property type="entry name" value="WH_DNA-bd_sf"/>
</dbReference>
<keyword evidence="3" id="KW-0238">DNA-binding</keyword>
<dbReference type="PANTHER" id="PTHR30537:SF5">
    <property type="entry name" value="HTH-TYPE TRANSCRIPTIONAL ACTIVATOR TTDR-RELATED"/>
    <property type="match status" value="1"/>
</dbReference>
<dbReference type="Pfam" id="PF00126">
    <property type="entry name" value="HTH_1"/>
    <property type="match status" value="1"/>
</dbReference>